<evidence type="ECO:0000256" key="7">
    <source>
        <dbReference type="ARBA" id="ARBA00022676"/>
    </source>
</evidence>
<evidence type="ECO:0000256" key="3">
    <source>
        <dbReference type="ARBA" id="ARBA00007110"/>
    </source>
</evidence>
<comment type="function">
    <text evidence="1 11">Catalyzes the synthesis of alpha-ribazole-5'-phosphate from nicotinate mononucleotide (NAMN) and 5,6-dimethylbenzimidazole (DMB).</text>
</comment>
<dbReference type="HAMAP" id="MF_00230">
    <property type="entry name" value="CobT"/>
    <property type="match status" value="1"/>
</dbReference>
<evidence type="ECO:0000256" key="1">
    <source>
        <dbReference type="ARBA" id="ARBA00002197"/>
    </source>
</evidence>
<comment type="pathway">
    <text evidence="2 11">Nucleoside biosynthesis; alpha-ribazole biosynthesis; alpha-ribazole from 5,6-dimethylbenzimidazole: step 1/2.</text>
</comment>
<dbReference type="NCBIfam" id="TIGR03160">
    <property type="entry name" value="cobT_DBIPRT"/>
    <property type="match status" value="1"/>
</dbReference>
<dbReference type="EC" id="2.4.2.21" evidence="4 11"/>
<reference evidence="12 13" key="1">
    <citation type="journal article" date="2022" name="ISME Commun">
        <title>Vulcanimicrobium alpinus gen. nov. sp. nov., the first cultivated representative of the candidate phylum 'Eremiobacterota', is a metabolically versatile aerobic anoxygenic phototroph.</title>
        <authorList>
            <person name="Yabe S."/>
            <person name="Muto K."/>
            <person name="Abe K."/>
            <person name="Yokota A."/>
            <person name="Staudigel H."/>
            <person name="Tebo B.M."/>
        </authorList>
    </citation>
    <scope>NUCLEOTIDE SEQUENCE [LARGE SCALE GENOMIC DNA]</scope>
    <source>
        <strain evidence="12 13">WC8-2</strain>
    </source>
</reference>
<keyword evidence="6 11" id="KW-0169">Cobalamin biosynthesis</keyword>
<dbReference type="FunFam" id="3.40.50.10210:FF:000001">
    <property type="entry name" value="Nicotinate-nucleotide--dimethylbenzimidazole phosphoribosyltransferase"/>
    <property type="match status" value="1"/>
</dbReference>
<dbReference type="AlphaFoldDB" id="A0AAN1XYD3"/>
<dbReference type="KEGG" id="vab:WPS_18840"/>
<evidence type="ECO:0000256" key="11">
    <source>
        <dbReference type="HAMAP-Rule" id="MF_00230"/>
    </source>
</evidence>
<dbReference type="InterPro" id="IPR017846">
    <property type="entry name" value="Nict_dMeBzImd_PRibTrfase_bact"/>
</dbReference>
<evidence type="ECO:0000256" key="10">
    <source>
        <dbReference type="ARBA" id="ARBA00047340"/>
    </source>
</evidence>
<dbReference type="InterPro" id="IPR036087">
    <property type="entry name" value="Nict_dMeBzImd_PRibTrfase_sf"/>
</dbReference>
<dbReference type="GO" id="GO:0009236">
    <property type="term" value="P:cobalamin biosynthetic process"/>
    <property type="evidence" value="ECO:0007669"/>
    <property type="project" value="UniProtKB-UniRule"/>
</dbReference>
<name>A0AAN1XYD3_UNVUL</name>
<comment type="catalytic activity">
    <reaction evidence="10 11">
        <text>5,6-dimethylbenzimidazole + nicotinate beta-D-ribonucleotide = alpha-ribazole 5'-phosphate + nicotinate + H(+)</text>
        <dbReference type="Rhea" id="RHEA:11196"/>
        <dbReference type="ChEBI" id="CHEBI:15378"/>
        <dbReference type="ChEBI" id="CHEBI:15890"/>
        <dbReference type="ChEBI" id="CHEBI:32544"/>
        <dbReference type="ChEBI" id="CHEBI:57502"/>
        <dbReference type="ChEBI" id="CHEBI:57918"/>
        <dbReference type="EC" id="2.4.2.21"/>
    </reaction>
</comment>
<dbReference type="CDD" id="cd02439">
    <property type="entry name" value="DMB-PRT_CobT"/>
    <property type="match status" value="1"/>
</dbReference>
<dbReference type="InterPro" id="IPR023195">
    <property type="entry name" value="Nict_dMeBzImd_PRibTrfase_N"/>
</dbReference>
<evidence type="ECO:0000256" key="5">
    <source>
        <dbReference type="ARBA" id="ARBA00015486"/>
    </source>
</evidence>
<proteinExistence type="inferred from homology"/>
<dbReference type="GO" id="GO:0008939">
    <property type="term" value="F:nicotinate-nucleotide-dimethylbenzimidazole phosphoribosyltransferase activity"/>
    <property type="evidence" value="ECO:0007669"/>
    <property type="project" value="UniProtKB-UniRule"/>
</dbReference>
<keyword evidence="7 11" id="KW-0328">Glycosyltransferase</keyword>
<sequence length="354" mass="36603">MITRDWRAEIAPIDAAVAAAGRERIDNLTKPQGSLGKIETLAVRLCAIAGGIPAHAYERRTILIGAADHGVAEDGVSAYPPEVTAQMVGGFLGEFAAINAFARAVRAEVYVADFGVRAKLAAHPRLIDVHCGYGTANLARRAAIPRHDLGYVLAAGIAAYDEAAERAPFDVLALGEMGIANTTAAAAIVAAFTGKPVRAVVGRGTGIDDARLAVKIAAVEKALARIEDFTWEQIASEAGGYEIVGLAGAILSAARARIPVVLDGYIVAAAALIAGAIAPQALDYCVAAHRSQEPGHALALEALGLEPLFDLDLRLGEASGAALALPLVEAAARMVREMHTFAEAGVATKEPDPT</sequence>
<gene>
    <name evidence="11 12" type="primary">cobT</name>
    <name evidence="12" type="ORF">WPS_18840</name>
</gene>
<dbReference type="Proteomes" id="UP001317532">
    <property type="component" value="Chromosome"/>
</dbReference>
<dbReference type="Gene3D" id="3.40.50.10210">
    <property type="match status" value="1"/>
</dbReference>
<dbReference type="InterPro" id="IPR003200">
    <property type="entry name" value="Nict_dMeBzImd_PRibTrfase"/>
</dbReference>
<dbReference type="RefSeq" id="WP_317994260.1">
    <property type="nucleotide sequence ID" value="NZ_AP025523.1"/>
</dbReference>
<dbReference type="PANTHER" id="PTHR43463">
    <property type="entry name" value="NICOTINATE-NUCLEOTIDE--DIMETHYLBENZIMIDAZOLE PHOSPHORIBOSYLTRANSFERASE"/>
    <property type="match status" value="1"/>
</dbReference>
<dbReference type="PANTHER" id="PTHR43463:SF1">
    <property type="entry name" value="NICOTINATE-NUCLEOTIDE--DIMETHYLBENZIMIDAZOLE PHOSPHORIBOSYLTRANSFERASE"/>
    <property type="match status" value="1"/>
</dbReference>
<evidence type="ECO:0000256" key="9">
    <source>
        <dbReference type="ARBA" id="ARBA00030686"/>
    </source>
</evidence>
<evidence type="ECO:0000313" key="13">
    <source>
        <dbReference type="Proteomes" id="UP001317532"/>
    </source>
</evidence>
<evidence type="ECO:0000256" key="6">
    <source>
        <dbReference type="ARBA" id="ARBA00022573"/>
    </source>
</evidence>
<dbReference type="SUPFAM" id="SSF52733">
    <property type="entry name" value="Nicotinate mononucleotide:5,6-dimethylbenzimidazole phosphoribosyltransferase (CobT)"/>
    <property type="match status" value="1"/>
</dbReference>
<evidence type="ECO:0000256" key="4">
    <source>
        <dbReference type="ARBA" id="ARBA00011991"/>
    </source>
</evidence>
<dbReference type="Gene3D" id="1.10.1610.10">
    <property type="match status" value="1"/>
</dbReference>
<evidence type="ECO:0000256" key="2">
    <source>
        <dbReference type="ARBA" id="ARBA00005049"/>
    </source>
</evidence>
<protein>
    <recommendedName>
        <fullName evidence="5 11">Nicotinate-nucleotide--dimethylbenzimidazole phosphoribosyltransferase</fullName>
        <shortName evidence="11">NN:DBI PRT</shortName>
        <ecNumber evidence="4 11">2.4.2.21</ecNumber>
    </recommendedName>
    <alternativeName>
        <fullName evidence="9 11">N(1)-alpha-phosphoribosyltransferase</fullName>
    </alternativeName>
</protein>
<keyword evidence="8 11" id="KW-0808">Transferase</keyword>
<dbReference type="Pfam" id="PF02277">
    <property type="entry name" value="DBI_PRT"/>
    <property type="match status" value="1"/>
</dbReference>
<comment type="similarity">
    <text evidence="3 11">Belongs to the CobT family.</text>
</comment>
<keyword evidence="13" id="KW-1185">Reference proteome</keyword>
<organism evidence="12 13">
    <name type="scientific">Vulcanimicrobium alpinum</name>
    <dbReference type="NCBI Taxonomy" id="3016050"/>
    <lineage>
        <taxon>Bacteria</taxon>
        <taxon>Bacillati</taxon>
        <taxon>Vulcanimicrobiota</taxon>
        <taxon>Vulcanimicrobiia</taxon>
        <taxon>Vulcanimicrobiales</taxon>
        <taxon>Vulcanimicrobiaceae</taxon>
        <taxon>Vulcanimicrobium</taxon>
    </lineage>
</organism>
<feature type="active site" description="Proton acceptor" evidence="11">
    <location>
        <position position="317"/>
    </location>
</feature>
<dbReference type="NCBIfam" id="NF000996">
    <property type="entry name" value="PRK00105.1"/>
    <property type="match status" value="1"/>
</dbReference>
<dbReference type="EMBL" id="AP025523">
    <property type="protein sequence ID" value="BDE06608.1"/>
    <property type="molecule type" value="Genomic_DNA"/>
</dbReference>
<evidence type="ECO:0000256" key="8">
    <source>
        <dbReference type="ARBA" id="ARBA00022679"/>
    </source>
</evidence>
<evidence type="ECO:0000313" key="12">
    <source>
        <dbReference type="EMBL" id="BDE06608.1"/>
    </source>
</evidence>
<accession>A0AAN1XYD3</accession>